<dbReference type="Gene3D" id="1.10.357.140">
    <property type="entry name" value="UbiA prenyltransferase"/>
    <property type="match status" value="1"/>
</dbReference>
<evidence type="ECO:0000256" key="9">
    <source>
        <dbReference type="ARBA" id="ARBA00022989"/>
    </source>
</evidence>
<dbReference type="OrthoDB" id="9782418at2"/>
<comment type="subcellular location">
    <subcellularLocation>
        <location evidence="2">Membrane</location>
        <topology evidence="2">Multi-pass membrane protein</topology>
    </subcellularLocation>
</comment>
<feature type="transmembrane region" description="Helical" evidence="12">
    <location>
        <begin position="167"/>
        <end position="189"/>
    </location>
</feature>
<dbReference type="InterPro" id="IPR006371">
    <property type="entry name" value="Polyprenyltransferase_UbiA-li"/>
</dbReference>
<dbReference type="AlphaFoldDB" id="A0A2K2HBQ0"/>
<evidence type="ECO:0000256" key="10">
    <source>
        <dbReference type="ARBA" id="ARBA00023136"/>
    </source>
</evidence>
<dbReference type="GO" id="GO:0005886">
    <property type="term" value="C:plasma membrane"/>
    <property type="evidence" value="ECO:0007669"/>
    <property type="project" value="TreeGrafter"/>
</dbReference>
<dbReference type="PANTHER" id="PTHR11048:SF28">
    <property type="entry name" value="4-HYDROXYBENZOATE POLYPRENYLTRANSFERASE, MITOCHONDRIAL"/>
    <property type="match status" value="1"/>
</dbReference>
<dbReference type="GO" id="GO:0008412">
    <property type="term" value="F:4-hydroxybenzoate polyprenyltransferase activity"/>
    <property type="evidence" value="ECO:0007669"/>
    <property type="project" value="UniProtKB-EC"/>
</dbReference>
<evidence type="ECO:0000256" key="8">
    <source>
        <dbReference type="ARBA" id="ARBA00022692"/>
    </source>
</evidence>
<feature type="transmembrane region" description="Helical" evidence="12">
    <location>
        <begin position="141"/>
        <end position="161"/>
    </location>
</feature>
<dbReference type="GO" id="GO:0006744">
    <property type="term" value="P:ubiquinone biosynthetic process"/>
    <property type="evidence" value="ECO:0007669"/>
    <property type="project" value="UniProtKB-KW"/>
</dbReference>
<dbReference type="InterPro" id="IPR044878">
    <property type="entry name" value="UbiA_sf"/>
</dbReference>
<dbReference type="CDD" id="cd13959">
    <property type="entry name" value="PT_UbiA_COQ2"/>
    <property type="match status" value="1"/>
</dbReference>
<feature type="transmembrane region" description="Helical" evidence="12">
    <location>
        <begin position="19"/>
        <end position="37"/>
    </location>
</feature>
<feature type="transmembrane region" description="Helical" evidence="12">
    <location>
        <begin position="237"/>
        <end position="254"/>
    </location>
</feature>
<dbReference type="Gene3D" id="1.20.120.1780">
    <property type="entry name" value="UbiA prenyltransferase"/>
    <property type="match status" value="1"/>
</dbReference>
<comment type="similarity">
    <text evidence="3">Belongs to the UbiA prenyltransferase family.</text>
</comment>
<dbReference type="EMBL" id="PPFX01000010">
    <property type="protein sequence ID" value="PNU20663.1"/>
    <property type="molecule type" value="Genomic_DNA"/>
</dbReference>
<dbReference type="RefSeq" id="WP_103114932.1">
    <property type="nucleotide sequence ID" value="NZ_PPFX01000010.1"/>
</dbReference>
<feature type="transmembrane region" description="Helical" evidence="12">
    <location>
        <begin position="117"/>
        <end position="134"/>
    </location>
</feature>
<evidence type="ECO:0000256" key="11">
    <source>
        <dbReference type="ARBA" id="ARBA00034524"/>
    </source>
</evidence>
<evidence type="ECO:0000313" key="14">
    <source>
        <dbReference type="Proteomes" id="UP000236340"/>
    </source>
</evidence>
<organism evidence="13 14">
    <name type="scientific">Geothermobacter hydrogeniphilus</name>
    <dbReference type="NCBI Taxonomy" id="1969733"/>
    <lineage>
        <taxon>Bacteria</taxon>
        <taxon>Pseudomonadati</taxon>
        <taxon>Thermodesulfobacteriota</taxon>
        <taxon>Desulfuromonadia</taxon>
        <taxon>Desulfuromonadales</taxon>
        <taxon>Geothermobacteraceae</taxon>
        <taxon>Geothermobacter</taxon>
    </lineage>
</organism>
<evidence type="ECO:0000256" key="6">
    <source>
        <dbReference type="ARBA" id="ARBA00022679"/>
    </source>
</evidence>
<dbReference type="FunFam" id="1.20.120.1780:FF:000001">
    <property type="entry name" value="4-hydroxybenzoate octaprenyltransferase"/>
    <property type="match status" value="1"/>
</dbReference>
<keyword evidence="6 13" id="KW-0808">Transferase</keyword>
<proteinExistence type="inferred from homology"/>
<evidence type="ECO:0000256" key="12">
    <source>
        <dbReference type="SAM" id="Phobius"/>
    </source>
</evidence>
<dbReference type="NCBIfam" id="TIGR01475">
    <property type="entry name" value="ubiA_other"/>
    <property type="match status" value="1"/>
</dbReference>
<name>A0A2K2HBQ0_9BACT</name>
<dbReference type="InterPro" id="IPR000537">
    <property type="entry name" value="UbiA_prenyltransferase"/>
</dbReference>
<keyword evidence="5" id="KW-0997">Cell inner membrane</keyword>
<keyword evidence="8 12" id="KW-0812">Transmembrane</keyword>
<keyword evidence="9 12" id="KW-1133">Transmembrane helix</keyword>
<evidence type="ECO:0000256" key="4">
    <source>
        <dbReference type="ARBA" id="ARBA00022475"/>
    </source>
</evidence>
<keyword evidence="7" id="KW-0831">Ubiquinone biosynthesis</keyword>
<evidence type="ECO:0000256" key="5">
    <source>
        <dbReference type="ARBA" id="ARBA00022519"/>
    </source>
</evidence>
<feature type="transmembrane region" description="Helical" evidence="12">
    <location>
        <begin position="49"/>
        <end position="70"/>
    </location>
</feature>
<feature type="transmembrane region" description="Helical" evidence="12">
    <location>
        <begin position="214"/>
        <end position="231"/>
    </location>
</feature>
<comment type="caution">
    <text evidence="13">The sequence shown here is derived from an EMBL/GenBank/DDBJ whole genome shotgun (WGS) entry which is preliminary data.</text>
</comment>
<evidence type="ECO:0000256" key="2">
    <source>
        <dbReference type="ARBA" id="ARBA00004141"/>
    </source>
</evidence>
<evidence type="ECO:0000313" key="13">
    <source>
        <dbReference type="EMBL" id="PNU20663.1"/>
    </source>
</evidence>
<dbReference type="Proteomes" id="UP000236340">
    <property type="component" value="Unassembled WGS sequence"/>
</dbReference>
<dbReference type="PANTHER" id="PTHR11048">
    <property type="entry name" value="PRENYLTRANSFERASES"/>
    <property type="match status" value="1"/>
</dbReference>
<sequence length="291" mass="31829">MSFAAIAEKTSTLLEMIKFSHTVFAFPFALMGVVLASLDSKALPGVGQVLWICLAMVGARSGAMGLNRLIDAGIDADNPRTADRHIPSGRVSVTEAWLFIAVSLAIFLFAAWMLNPLCFRLAPVAISFFVLYAYCKRFSHYAHIVLGICLAAAPIGAYIALRGTLDWPVTALALAVLFWVAGFDIFYALQDYEFDVEHGLHSIPSRLGIDRSFLLVRVFHGLMLLFLLLVLPGSGLGWIYVVGVFVVAGLLLYEHSLVKPDDLSRLDAAFFNMNGYISVTIFVFTLVDAVV</sequence>
<feature type="transmembrane region" description="Helical" evidence="12">
    <location>
        <begin position="266"/>
        <end position="287"/>
    </location>
</feature>
<gene>
    <name evidence="13" type="ORF">C2E25_06380</name>
</gene>
<comment type="cofactor">
    <cofactor evidence="1">
        <name>Mg(2+)</name>
        <dbReference type="ChEBI" id="CHEBI:18420"/>
    </cofactor>
</comment>
<evidence type="ECO:0000256" key="7">
    <source>
        <dbReference type="ARBA" id="ARBA00022688"/>
    </source>
</evidence>
<feature type="transmembrane region" description="Helical" evidence="12">
    <location>
        <begin position="91"/>
        <end position="111"/>
    </location>
</feature>
<evidence type="ECO:0000256" key="3">
    <source>
        <dbReference type="ARBA" id="ARBA00005985"/>
    </source>
</evidence>
<dbReference type="InterPro" id="IPR039653">
    <property type="entry name" value="Prenyltransferase"/>
</dbReference>
<dbReference type="Pfam" id="PF01040">
    <property type="entry name" value="UbiA"/>
    <property type="match status" value="1"/>
</dbReference>
<keyword evidence="10 12" id="KW-0472">Membrane</keyword>
<dbReference type="FunFam" id="1.10.357.140:FF:000008">
    <property type="entry name" value="4-hydroxybenzoate octaprenyltransferase"/>
    <property type="match status" value="1"/>
</dbReference>
<dbReference type="EC" id="2.5.1.39" evidence="11"/>
<reference evidence="13 14" key="1">
    <citation type="journal article" date="2018" name="Genome Announc.">
        <title>Genome Sequence of Geothermobacter sp. HR-1 Iron Reducer from the Loihi Seamount.</title>
        <authorList>
            <person name="Smith H."/>
            <person name="Abuyen K."/>
            <person name="Tremblay J."/>
            <person name="Savalia P."/>
            <person name="Perez-Rodriguez I."/>
            <person name="Emerson D."/>
            <person name="Tully B."/>
            <person name="Amend J."/>
        </authorList>
    </citation>
    <scope>NUCLEOTIDE SEQUENCE [LARGE SCALE GENOMIC DNA]</scope>
    <source>
        <strain evidence="13 14">HR-1</strain>
    </source>
</reference>
<accession>A0A2K2HBQ0</accession>
<protein>
    <recommendedName>
        <fullName evidence="11">4-hydroxybenzoate polyprenyltransferase</fullName>
        <ecNumber evidence="11">2.5.1.39</ecNumber>
    </recommendedName>
</protein>
<evidence type="ECO:0000256" key="1">
    <source>
        <dbReference type="ARBA" id="ARBA00001946"/>
    </source>
</evidence>
<keyword evidence="4" id="KW-1003">Cell membrane</keyword>